<evidence type="ECO:0000313" key="3">
    <source>
        <dbReference type="EMBL" id="XDU66902.1"/>
    </source>
</evidence>
<name>A0AB39VHZ0_9FUSO</name>
<feature type="coiled-coil region" evidence="1">
    <location>
        <begin position="712"/>
        <end position="925"/>
    </location>
</feature>
<dbReference type="SUPFAM" id="SSF52540">
    <property type="entry name" value="P-loop containing nucleoside triphosphate hydrolases"/>
    <property type="match status" value="1"/>
</dbReference>
<dbReference type="Pfam" id="PF13476">
    <property type="entry name" value="AAA_23"/>
    <property type="match status" value="1"/>
</dbReference>
<protein>
    <submittedName>
        <fullName evidence="3">AAA family ATPase</fullName>
    </submittedName>
</protein>
<dbReference type="GO" id="GO:0016887">
    <property type="term" value="F:ATP hydrolysis activity"/>
    <property type="evidence" value="ECO:0007669"/>
    <property type="project" value="InterPro"/>
</dbReference>
<dbReference type="PANTHER" id="PTHR32114">
    <property type="entry name" value="ABC TRANSPORTER ABCH.3"/>
    <property type="match status" value="1"/>
</dbReference>
<feature type="coiled-coil region" evidence="1">
    <location>
        <begin position="334"/>
        <end position="454"/>
    </location>
</feature>
<dbReference type="KEGG" id="lrug:AB8B22_00395"/>
<feature type="coiled-coil region" evidence="1">
    <location>
        <begin position="560"/>
        <end position="615"/>
    </location>
</feature>
<dbReference type="PANTHER" id="PTHR32114:SF2">
    <property type="entry name" value="ABC TRANSPORTER ABCH.3"/>
    <property type="match status" value="1"/>
</dbReference>
<dbReference type="InterPro" id="IPR038729">
    <property type="entry name" value="Rad50/SbcC_AAA"/>
</dbReference>
<evidence type="ECO:0000259" key="2">
    <source>
        <dbReference type="Pfam" id="PF13476"/>
    </source>
</evidence>
<dbReference type="EMBL" id="CP165644">
    <property type="protein sequence ID" value="XDU66902.1"/>
    <property type="molecule type" value="Genomic_DNA"/>
</dbReference>
<dbReference type="InterPro" id="IPR027417">
    <property type="entry name" value="P-loop_NTPase"/>
</dbReference>
<dbReference type="Pfam" id="PF13558">
    <property type="entry name" value="SbcC_Walker_B"/>
    <property type="match status" value="1"/>
</dbReference>
<proteinExistence type="predicted"/>
<feature type="coiled-coil region" evidence="1">
    <location>
        <begin position="249"/>
        <end position="310"/>
    </location>
</feature>
<evidence type="ECO:0000256" key="1">
    <source>
        <dbReference type="SAM" id="Coils"/>
    </source>
</evidence>
<gene>
    <name evidence="3" type="ORF">AB8B22_00395</name>
</gene>
<dbReference type="Gene3D" id="3.40.50.300">
    <property type="entry name" value="P-loop containing nucleotide triphosphate hydrolases"/>
    <property type="match status" value="2"/>
</dbReference>
<dbReference type="RefSeq" id="WP_369711147.1">
    <property type="nucleotide sequence ID" value="NZ_CP165644.1"/>
</dbReference>
<feature type="domain" description="Rad50/SbcC-type AAA" evidence="2">
    <location>
        <begin position="5"/>
        <end position="215"/>
    </location>
</feature>
<feature type="coiled-coil region" evidence="1">
    <location>
        <begin position="179"/>
        <end position="213"/>
    </location>
</feature>
<sequence>MRPLKLKISAFKSYGGKEEIDFEKLGNDGIYLITGKTGAGKTTIFDAISFALFGSPSGKIDEVSTLRSKYAQEDIPTFVELTFSYKNKIYYIKRNPSYERKSKRGKFETVTEASKVEFHLPNGKILTKKNEVNEKIKDILGVNEIQFRQICMIAQGAFAKFLFAKTPEKESIFREIFKTANYETLEKKMKEKYKKVEDEDKLLTEQIKSFKERVECSKDFESDFFEENKKNIDFSEFLNELILFQEEKNKKLKSGIEDIETNKKIVEKNLDIAKEIEIKKEKLEELKKEKSEEEINFENYKKNLKKHANEENKIYELNTRKEIIKNDLEKYSELKNLEDEKSDLEKLVFEKENKKDDLKNQIELESKKLEILKEKKESLEKSSRNIFKLESQLKELKNQIEKLEELKKLFEDYCEKKENKKNYEAEVQNLEKIENKILDEIKKNNNLLKNKEEEFTKFETIEKNFADFSLKKNKISNDLKNLENLKTLNSEIDKTSIEYNLKLKEFKESQESYEGQNKISRNLRKIYNSNQAGFLAKTLIENKPCPVCGSKVHPKPAFTLEIENINLEEVEEEEKKSKEIFLKMNELSANCGEILKEIEVKKKNLQKNLRDFFEIENIEKEKIGEWIVNKFSSLKYEMKKIDDLIEKEKDREKEKENCKKEIKLLKEELEKLNSSQKLNLEKKTKANSFKVEADTNFKNVVLEIEKRTKKNFEFETEKIELLKREKVLLKEKEELQNFIKIEEQNNLELKNLKEEIPKKEKEIENKKSNVIELEKEMTSLETDLKNCKKDIEKIKNNLEFENEEFAKDKILEFENEIFKIRKKIKDEKAQFDELDKKLALQEKEIFDLKKEIEKNKDFNIDFLLQEFETLKNKLKSQTEVFQQNNSKLSINQKILSEYEEKLGQLKEAQRKNTLLKALLDTIQGKISGKDKIRLETYVHIKYFEKILFKANKRFFAMSDGKYELKRSKSSFGNSKVGLNLDIFDYRNGTVRGAATLSGGESFLASLSLALGFSDVVQEMSGGIQLETLFIDEGFGTLDEATLEQAMSALKSLSTDKKLIGIISHVNELKEEIDKQIIITKDTAGISHTAINIL</sequence>
<feature type="coiled-coil region" evidence="1">
    <location>
        <begin position="641"/>
        <end position="686"/>
    </location>
</feature>
<accession>A0AB39VHZ0</accession>
<keyword evidence="1" id="KW-0175">Coiled coil</keyword>
<dbReference type="AlphaFoldDB" id="A0AB39VHZ0"/>
<organism evidence="3">
    <name type="scientific">Leptotrichia rugosa</name>
    <dbReference type="NCBI Taxonomy" id="3239302"/>
    <lineage>
        <taxon>Bacteria</taxon>
        <taxon>Fusobacteriati</taxon>
        <taxon>Fusobacteriota</taxon>
        <taxon>Fusobacteriia</taxon>
        <taxon>Fusobacteriales</taxon>
        <taxon>Leptotrichiaceae</taxon>
        <taxon>Leptotrichia</taxon>
    </lineage>
</organism>
<reference evidence="3" key="1">
    <citation type="submission" date="2024-07" db="EMBL/GenBank/DDBJ databases">
        <authorList>
            <person name="Li X.-J."/>
            <person name="Wang X."/>
        </authorList>
    </citation>
    <scope>NUCLEOTIDE SEQUENCE</scope>
    <source>
        <strain evidence="3">HSP-334</strain>
    </source>
</reference>
<dbReference type="GO" id="GO:0006302">
    <property type="term" value="P:double-strand break repair"/>
    <property type="evidence" value="ECO:0007669"/>
    <property type="project" value="InterPro"/>
</dbReference>